<dbReference type="Proteomes" id="UP000002028">
    <property type="component" value="Chromosome"/>
</dbReference>
<name>D2QCL3_SPILD</name>
<dbReference type="AlphaFoldDB" id="D2QCL3"/>
<organism evidence="1 2">
    <name type="scientific">Spirosoma linguale (strain ATCC 33905 / DSM 74 / LMG 10896 / Claus 1)</name>
    <dbReference type="NCBI Taxonomy" id="504472"/>
    <lineage>
        <taxon>Bacteria</taxon>
        <taxon>Pseudomonadati</taxon>
        <taxon>Bacteroidota</taxon>
        <taxon>Cytophagia</taxon>
        <taxon>Cytophagales</taxon>
        <taxon>Cytophagaceae</taxon>
        <taxon>Spirosoma</taxon>
    </lineage>
</organism>
<dbReference type="EMBL" id="CP001769">
    <property type="protein sequence ID" value="ADB38018.1"/>
    <property type="molecule type" value="Genomic_DNA"/>
</dbReference>
<keyword evidence="2" id="KW-1185">Reference proteome</keyword>
<proteinExistence type="predicted"/>
<evidence type="ECO:0000313" key="2">
    <source>
        <dbReference type="Proteomes" id="UP000002028"/>
    </source>
</evidence>
<evidence type="ECO:0000313" key="1">
    <source>
        <dbReference type="EMBL" id="ADB38018.1"/>
    </source>
</evidence>
<protein>
    <submittedName>
        <fullName evidence="1">Uncharacterized protein</fullName>
    </submittedName>
</protein>
<sequence length="96" mass="11065">MFYMDQNAINYSQITTIHHDETHDELTVITTKGCKRLWGEVANKFQENLAAYNRTCVGKELGIYSESDMKSAQEILKANEFKPIHQFKPSKQPKNA</sequence>
<gene>
    <name evidence="1" type="ordered locus">Slin_1973</name>
</gene>
<dbReference type="HOGENOM" id="CLU_2358288_0_0_10"/>
<accession>D2QCL3</accession>
<dbReference type="KEGG" id="sli:Slin_1973"/>
<reference evidence="1 2" key="1">
    <citation type="journal article" date="2010" name="Stand. Genomic Sci.">
        <title>Complete genome sequence of Spirosoma linguale type strain (1).</title>
        <authorList>
            <person name="Lail K."/>
            <person name="Sikorski J."/>
            <person name="Saunders E."/>
            <person name="Lapidus A."/>
            <person name="Glavina Del Rio T."/>
            <person name="Copeland A."/>
            <person name="Tice H."/>
            <person name="Cheng J.-F."/>
            <person name="Lucas S."/>
            <person name="Nolan M."/>
            <person name="Bruce D."/>
            <person name="Goodwin L."/>
            <person name="Pitluck S."/>
            <person name="Ivanova N."/>
            <person name="Mavromatis K."/>
            <person name="Ovchinnikova G."/>
            <person name="Pati A."/>
            <person name="Chen A."/>
            <person name="Palaniappan K."/>
            <person name="Land M."/>
            <person name="Hauser L."/>
            <person name="Chang Y.-J."/>
            <person name="Jeffries C.D."/>
            <person name="Chain P."/>
            <person name="Brettin T."/>
            <person name="Detter J.C."/>
            <person name="Schuetze A."/>
            <person name="Rohde M."/>
            <person name="Tindall B.J."/>
            <person name="Goeker M."/>
            <person name="Bristow J."/>
            <person name="Eisen J.A."/>
            <person name="Markowitz V."/>
            <person name="Hugenholtz P."/>
            <person name="Kyrpides N.C."/>
            <person name="Klenk H.-P."/>
            <person name="Chen F."/>
        </authorList>
    </citation>
    <scope>NUCLEOTIDE SEQUENCE [LARGE SCALE GENOMIC DNA]</scope>
    <source>
        <strain evidence="2">ATCC 33905 / DSM 74 / LMG 10896 / Claus 1</strain>
    </source>
</reference>